<reference evidence="4" key="1">
    <citation type="submission" date="2016-06" db="UniProtKB">
        <authorList>
            <consortium name="WormBaseParasite"/>
        </authorList>
    </citation>
    <scope>IDENTIFICATION</scope>
</reference>
<accession>A0A183U4M6</accession>
<evidence type="ECO:0000313" key="3">
    <source>
        <dbReference type="Proteomes" id="UP000050794"/>
    </source>
</evidence>
<organism evidence="3 4">
    <name type="scientific">Toxocara canis</name>
    <name type="common">Canine roundworm</name>
    <dbReference type="NCBI Taxonomy" id="6265"/>
    <lineage>
        <taxon>Eukaryota</taxon>
        <taxon>Metazoa</taxon>
        <taxon>Ecdysozoa</taxon>
        <taxon>Nematoda</taxon>
        <taxon>Chromadorea</taxon>
        <taxon>Rhabditida</taxon>
        <taxon>Spirurina</taxon>
        <taxon>Ascaridomorpha</taxon>
        <taxon>Ascaridoidea</taxon>
        <taxon>Toxocaridae</taxon>
        <taxon>Toxocara</taxon>
    </lineage>
</organism>
<dbReference type="WBParaSite" id="TCNE_0000344601-mRNA-1">
    <property type="protein sequence ID" value="TCNE_0000344601-mRNA-1"/>
    <property type="gene ID" value="TCNE_0000344601"/>
</dbReference>
<evidence type="ECO:0000256" key="1">
    <source>
        <dbReference type="SAM" id="MobiDB-lite"/>
    </source>
</evidence>
<name>A0A183U4M6_TOXCA</name>
<dbReference type="EMBL" id="UYWY01004421">
    <property type="protein sequence ID" value="VDM29163.1"/>
    <property type="molecule type" value="Genomic_DNA"/>
</dbReference>
<evidence type="ECO:0000313" key="4">
    <source>
        <dbReference type="WBParaSite" id="TCNE_0000344601-mRNA-1"/>
    </source>
</evidence>
<protein>
    <submittedName>
        <fullName evidence="4">Secreted protein</fullName>
    </submittedName>
</protein>
<gene>
    <name evidence="2" type="ORF">TCNE_LOCUS3446</name>
</gene>
<dbReference type="Proteomes" id="UP000050794">
    <property type="component" value="Unassembled WGS sequence"/>
</dbReference>
<proteinExistence type="predicted"/>
<sequence>MQYLASSTAQQPLQLVKKSCGGDGMGAQSASDTPFNGHPVKGNCTFKEVTELRRKHRRAPCANAPKSSLHP</sequence>
<evidence type="ECO:0000313" key="2">
    <source>
        <dbReference type="EMBL" id="VDM29163.1"/>
    </source>
</evidence>
<feature type="region of interest" description="Disordered" evidence="1">
    <location>
        <begin position="22"/>
        <end position="41"/>
    </location>
</feature>
<reference evidence="2 3" key="2">
    <citation type="submission" date="2018-11" db="EMBL/GenBank/DDBJ databases">
        <authorList>
            <consortium name="Pathogen Informatics"/>
        </authorList>
    </citation>
    <scope>NUCLEOTIDE SEQUENCE [LARGE SCALE GENOMIC DNA]</scope>
</reference>
<keyword evidence="3" id="KW-1185">Reference proteome</keyword>
<dbReference type="AlphaFoldDB" id="A0A183U4M6"/>